<feature type="region of interest" description="Disordered" evidence="1">
    <location>
        <begin position="67"/>
        <end position="97"/>
    </location>
</feature>
<feature type="region of interest" description="Disordered" evidence="1">
    <location>
        <begin position="1"/>
        <end position="41"/>
    </location>
</feature>
<dbReference type="AlphaFoldDB" id="A0A409XYY2"/>
<proteinExistence type="predicted"/>
<gene>
    <name evidence="2" type="ORF">CVT26_016200</name>
</gene>
<accession>A0A409XYY2</accession>
<evidence type="ECO:0000313" key="3">
    <source>
        <dbReference type="Proteomes" id="UP000284706"/>
    </source>
</evidence>
<keyword evidence="3" id="KW-1185">Reference proteome</keyword>
<dbReference type="Gene3D" id="1.10.443.10">
    <property type="entry name" value="Intergrase catalytic core"/>
    <property type="match status" value="1"/>
</dbReference>
<reference evidence="2 3" key="1">
    <citation type="journal article" date="2018" name="Evol. Lett.">
        <title>Horizontal gene cluster transfer increased hallucinogenic mushroom diversity.</title>
        <authorList>
            <person name="Reynolds H.T."/>
            <person name="Vijayakumar V."/>
            <person name="Gluck-Thaler E."/>
            <person name="Korotkin H.B."/>
            <person name="Matheny P.B."/>
            <person name="Slot J.C."/>
        </authorList>
    </citation>
    <scope>NUCLEOTIDE SEQUENCE [LARGE SCALE GENOMIC DNA]</scope>
    <source>
        <strain evidence="2 3">SRW20</strain>
    </source>
</reference>
<dbReference type="InParanoid" id="A0A409XYY2"/>
<organism evidence="2 3">
    <name type="scientific">Gymnopilus dilepis</name>
    <dbReference type="NCBI Taxonomy" id="231916"/>
    <lineage>
        <taxon>Eukaryota</taxon>
        <taxon>Fungi</taxon>
        <taxon>Dikarya</taxon>
        <taxon>Basidiomycota</taxon>
        <taxon>Agaricomycotina</taxon>
        <taxon>Agaricomycetes</taxon>
        <taxon>Agaricomycetidae</taxon>
        <taxon>Agaricales</taxon>
        <taxon>Agaricineae</taxon>
        <taxon>Hymenogastraceae</taxon>
        <taxon>Gymnopilus</taxon>
    </lineage>
</organism>
<dbReference type="OrthoDB" id="3163890at2759"/>
<protein>
    <submittedName>
        <fullName evidence="2">Uncharacterized protein</fullName>
    </submittedName>
</protein>
<name>A0A409XYY2_9AGAR</name>
<dbReference type="InterPro" id="IPR013762">
    <property type="entry name" value="Integrase-like_cat_sf"/>
</dbReference>
<sequence length="428" mass="47729">MKAASTTKIPSSNSRHPVGQHFRYADTSPPQQRPFLRPYERSQECCRRMRPHGDRGRFEAEQESMPAHAIGNSTLNSVVPTVDDEDDSPGTSNGFELPRQWKETLSHAAKGVMDNTHQEYIRLSEACASFLITNGLISDREQFLSKTPLPHSDEMIVAWIMNSCDTIGLDGKPAVGPRATTYAHAQKMRASMTHVFGRVLGIGSQPWKQASREGNRSVSEKVSTYMLSLRRRKAQAGETATSARAITPDILWLASTITTTSPQYWDMDNNMPRSRQDRTDIHRWVLRIKMEDLRIETNKITLTLDFRKTHQFGDIKPFVLHAFSPEEAHLCPVRALSDWLAVSGTTSGCIFRKMSKASGRAWANEEAVMNNFSRYSEIISLTSGSTPLLMLMELIHFDEAVANTLPRIAAGSFGAFVTGEAGVRSSPA</sequence>
<evidence type="ECO:0000313" key="2">
    <source>
        <dbReference type="EMBL" id="PPQ95984.1"/>
    </source>
</evidence>
<dbReference type="GO" id="GO:0015074">
    <property type="term" value="P:DNA integration"/>
    <property type="evidence" value="ECO:0007669"/>
    <property type="project" value="InterPro"/>
</dbReference>
<comment type="caution">
    <text evidence="2">The sequence shown here is derived from an EMBL/GenBank/DDBJ whole genome shotgun (WGS) entry which is preliminary data.</text>
</comment>
<evidence type="ECO:0000256" key="1">
    <source>
        <dbReference type="SAM" id="MobiDB-lite"/>
    </source>
</evidence>
<dbReference type="GO" id="GO:0003677">
    <property type="term" value="F:DNA binding"/>
    <property type="evidence" value="ECO:0007669"/>
    <property type="project" value="InterPro"/>
</dbReference>
<feature type="compositionally biased region" description="Polar residues" evidence="1">
    <location>
        <begin position="1"/>
        <end position="15"/>
    </location>
</feature>
<dbReference type="Proteomes" id="UP000284706">
    <property type="component" value="Unassembled WGS sequence"/>
</dbReference>
<dbReference type="EMBL" id="NHYE01001401">
    <property type="protein sequence ID" value="PPQ95984.1"/>
    <property type="molecule type" value="Genomic_DNA"/>
</dbReference>
<dbReference type="GO" id="GO:0006310">
    <property type="term" value="P:DNA recombination"/>
    <property type="evidence" value="ECO:0007669"/>
    <property type="project" value="InterPro"/>
</dbReference>